<name>A0A1F4SNL8_UNCSA</name>
<dbReference type="STRING" id="1802579.A2310_07050"/>
<sequence>MTTQSIVGYIREAYKGGLNRPDSPIGKAYIDIRDRSMKLLQKRRGVDVDHYRYLEASRVKEGITYLEQIDSVCEILKNRISRQETATPREIVEVLSELPVPNILETIPDLDKVCLKIEEQRVLDWLIRYLRHDMSASNWNGIFLDFFEKAIFLHREVVSQPFLAIPLNPFIFDIVRNFSEYSRYYFNSFLSLFLDLPLVFFAPKGDLEDLGVGMMSGEELPYYMMGISSAMSLRFIPSLFYVGDGNSENLKGLNRISFDVRNVQFNLPVALISPIILGQVKNLMRIVEESTFVIDQEKREVVEYNKTHLAKVLRGEKLSDGISFKVVGRQLTDKFWELIVFDTGDGIVVSDLLPSVAKVCSESSFDVPPFLHEAAIRWKGERSDATAFNAFSYGTLLESLFLYGVSGRGRKNFAASSGIGLGGIGLLCGKYGDVKPGHRYPSGYYMSHIFPTSLAVSHDELLVFSNRYYADYKGVYN</sequence>
<dbReference type="AlphaFoldDB" id="A0A1F4SNL8"/>
<evidence type="ECO:0000313" key="2">
    <source>
        <dbReference type="Proteomes" id="UP000178417"/>
    </source>
</evidence>
<proteinExistence type="predicted"/>
<organism evidence="1 2">
    <name type="scientific">candidate division WOR-1 bacterium RIFOXYB2_FULL_37_13</name>
    <dbReference type="NCBI Taxonomy" id="1802579"/>
    <lineage>
        <taxon>Bacteria</taxon>
        <taxon>Bacillati</taxon>
        <taxon>Saganbacteria</taxon>
    </lineage>
</organism>
<reference evidence="1 2" key="1">
    <citation type="journal article" date="2016" name="Nat. Commun.">
        <title>Thousands of microbial genomes shed light on interconnected biogeochemical processes in an aquifer system.</title>
        <authorList>
            <person name="Anantharaman K."/>
            <person name="Brown C.T."/>
            <person name="Hug L.A."/>
            <person name="Sharon I."/>
            <person name="Castelle C.J."/>
            <person name="Probst A.J."/>
            <person name="Thomas B.C."/>
            <person name="Singh A."/>
            <person name="Wilkins M.J."/>
            <person name="Karaoz U."/>
            <person name="Brodie E.L."/>
            <person name="Williams K.H."/>
            <person name="Hubbard S.S."/>
            <person name="Banfield J.F."/>
        </authorList>
    </citation>
    <scope>NUCLEOTIDE SEQUENCE [LARGE SCALE GENOMIC DNA]</scope>
</reference>
<accession>A0A1F4SNL8</accession>
<evidence type="ECO:0000313" key="1">
    <source>
        <dbReference type="EMBL" id="OGC22038.1"/>
    </source>
</evidence>
<protein>
    <submittedName>
        <fullName evidence="1">Uncharacterized protein</fullName>
    </submittedName>
</protein>
<gene>
    <name evidence="1" type="ORF">A2310_07050</name>
</gene>
<dbReference type="EMBL" id="MEUB01000033">
    <property type="protein sequence ID" value="OGC22038.1"/>
    <property type="molecule type" value="Genomic_DNA"/>
</dbReference>
<dbReference type="Proteomes" id="UP000178417">
    <property type="component" value="Unassembled WGS sequence"/>
</dbReference>
<comment type="caution">
    <text evidence="1">The sequence shown here is derived from an EMBL/GenBank/DDBJ whole genome shotgun (WGS) entry which is preliminary data.</text>
</comment>